<feature type="transmembrane region" description="Helical" evidence="1">
    <location>
        <begin position="93"/>
        <end position="109"/>
    </location>
</feature>
<evidence type="ECO:0000313" key="3">
    <source>
        <dbReference type="EMBL" id="QGR20356.1"/>
    </source>
</evidence>
<dbReference type="KEGG" id="sazo:D1868_10395"/>
<sequence>MTVKNVNSEAITRKYYSKIKSLPNIKVISGISVLESALVYLRSLTLGIEYFISLILYFSVLLILLRELKVTLFFLDLTAFIYLIFPFFSRDFLLSFGIISPLVGYGSLASKSEAKATLIMFLSTFIPSIAFGFRLDILIYSITITGIFYIYIYLLNRKGEKLTGLKSLQIVRPFIEGIVKKDYEALEKFLDGLGIKTNLRIGMFRFTDHFFVLPKIHFGLSGEIGSSKFLYHLEELNPNNIVFHGPGSHEIDITSNKQTKEVAKLVFSEEINEANWKDQTFYGIYPWSSRCNFRGVTLLFSNSSLTFVERPDKGIDDLPLKLWDYVTKGADYIVDCHNEYLSEELPRHSDKCIIENVENVKKIRRSATLKPLLVAIKEGTVKSCEGLCKNVVRVIVISDGEKKVGIIYLYANNSDPSLTKAVRERIGKLVDFPLLVTPDDHTCTASSIRELYLPAQYCKELLDLAENLTREAISDLKEVNVSVKEIDVKGVKVLGKMLSNFVTALEEVGNYTIRTFWIPLVSPLMLSLLLILITNGVIKL</sequence>
<feature type="transmembrane region" description="Helical" evidence="1">
    <location>
        <begin position="47"/>
        <end position="65"/>
    </location>
</feature>
<keyword evidence="1" id="KW-0812">Transmembrane</keyword>
<keyword evidence="4" id="KW-1185">Reference proteome</keyword>
<keyword evidence="1" id="KW-0472">Membrane</keyword>
<feature type="transmembrane region" description="Helical" evidence="1">
    <location>
        <begin position="139"/>
        <end position="156"/>
    </location>
</feature>
<feature type="domain" description="DUF2070" evidence="2">
    <location>
        <begin position="13"/>
        <end position="527"/>
    </location>
</feature>
<keyword evidence="1" id="KW-1133">Transmembrane helix</keyword>
<organism evidence="3 4">
    <name type="scientific">Stygiolobus azoricus</name>
    <dbReference type="NCBI Taxonomy" id="41675"/>
    <lineage>
        <taxon>Archaea</taxon>
        <taxon>Thermoproteota</taxon>
        <taxon>Thermoprotei</taxon>
        <taxon>Sulfolobales</taxon>
        <taxon>Sulfolobaceae</taxon>
        <taxon>Stygiolobus</taxon>
    </lineage>
</organism>
<dbReference type="EMBL" id="CP045483">
    <property type="protein sequence ID" value="QGR20356.1"/>
    <property type="molecule type" value="Genomic_DNA"/>
</dbReference>
<dbReference type="Proteomes" id="UP000423396">
    <property type="component" value="Chromosome"/>
</dbReference>
<evidence type="ECO:0000313" key="4">
    <source>
        <dbReference type="Proteomes" id="UP000423396"/>
    </source>
</evidence>
<protein>
    <submittedName>
        <fullName evidence="3">DUF2070 family protein</fullName>
    </submittedName>
</protein>
<dbReference type="InterPro" id="IPR019204">
    <property type="entry name" value="DUF2070_membrane"/>
</dbReference>
<feature type="transmembrane region" description="Helical" evidence="1">
    <location>
        <begin position="116"/>
        <end position="133"/>
    </location>
</feature>
<reference evidence="3 4" key="1">
    <citation type="submission" date="2019-10" db="EMBL/GenBank/DDBJ databases">
        <title>Genome Sequences from Six Type Strain Members of the Archaeal Family Sulfolobaceae: Acidianus ambivalens, Acidianus infernus, Metallosphaera prunae, Stygiolobus azoricus, Sulfolobus metallicus, and Sulfurisphaera ohwakuensis.</title>
        <authorList>
            <person name="Counts J.A."/>
            <person name="Kelly R.M."/>
        </authorList>
    </citation>
    <scope>NUCLEOTIDE SEQUENCE [LARGE SCALE GENOMIC DNA]</scope>
    <source>
        <strain evidence="3 4">FC6</strain>
    </source>
</reference>
<feature type="transmembrane region" description="Helical" evidence="1">
    <location>
        <begin position="516"/>
        <end position="538"/>
    </location>
</feature>
<evidence type="ECO:0000259" key="2">
    <source>
        <dbReference type="Pfam" id="PF09843"/>
    </source>
</evidence>
<evidence type="ECO:0000256" key="1">
    <source>
        <dbReference type="SAM" id="Phobius"/>
    </source>
</evidence>
<dbReference type="AlphaFoldDB" id="A0A650CRA6"/>
<feature type="transmembrane region" description="Helical" evidence="1">
    <location>
        <begin position="70"/>
        <end position="87"/>
    </location>
</feature>
<name>A0A650CRA6_9CREN</name>
<dbReference type="Pfam" id="PF09843">
    <property type="entry name" value="DUF2070"/>
    <property type="match status" value="1"/>
</dbReference>
<gene>
    <name evidence="3" type="ORF">D1868_10395</name>
</gene>
<accession>A0A650CRA6</accession>
<proteinExistence type="predicted"/>